<organism evidence="1 2">
    <name type="scientific">Segniliparus rotundus (strain ATCC BAA-972 / CDC 1076 / CIP 108378 / DSM 44985 / JCM 13578)</name>
    <dbReference type="NCBI Taxonomy" id="640132"/>
    <lineage>
        <taxon>Bacteria</taxon>
        <taxon>Bacillati</taxon>
        <taxon>Actinomycetota</taxon>
        <taxon>Actinomycetes</taxon>
        <taxon>Mycobacteriales</taxon>
        <taxon>Segniliparaceae</taxon>
        <taxon>Segniliparus</taxon>
    </lineage>
</organism>
<accession>D6Z9M2</accession>
<dbReference type="RefSeq" id="WP_013137005.1">
    <property type="nucleotide sequence ID" value="NC_014168.1"/>
</dbReference>
<gene>
    <name evidence="1" type="ordered locus">Srot_0056</name>
</gene>
<name>D6Z9M2_SEGRD</name>
<dbReference type="AlphaFoldDB" id="D6Z9M2"/>
<dbReference type="Proteomes" id="UP000002247">
    <property type="component" value="Chromosome"/>
</dbReference>
<evidence type="ECO:0000313" key="1">
    <source>
        <dbReference type="EMBL" id="ADG96549.1"/>
    </source>
</evidence>
<keyword evidence="2" id="KW-1185">Reference proteome</keyword>
<dbReference type="EMBL" id="CP001958">
    <property type="protein sequence ID" value="ADG96549.1"/>
    <property type="molecule type" value="Genomic_DNA"/>
</dbReference>
<dbReference type="KEGG" id="srt:Srot_0056"/>
<reference evidence="1 2" key="1">
    <citation type="journal article" date="2010" name="Stand. Genomic Sci.">
        <title>Complete genome sequence of Segniliparus rotundus type strain (CDC 1076).</title>
        <authorList>
            <person name="Sikorski J."/>
            <person name="Lapidus A."/>
            <person name="Copeland A."/>
            <person name="Misra M."/>
            <person name="Glavina Del Rio T."/>
            <person name="Nolan M."/>
            <person name="Lucas S."/>
            <person name="Chen F."/>
            <person name="Tice H."/>
            <person name="Cheng J.F."/>
            <person name="Jando M."/>
            <person name="Schneider S."/>
            <person name="Bruce D."/>
            <person name="Goodwin L."/>
            <person name="Pitluck S."/>
            <person name="Liolios K."/>
            <person name="Mikhailova N."/>
            <person name="Pati A."/>
            <person name="Ivanova N."/>
            <person name="Mavromatis K."/>
            <person name="Chen A."/>
            <person name="Palaniappan K."/>
            <person name="Chertkov O."/>
            <person name="Land M."/>
            <person name="Hauser L."/>
            <person name="Chang Y.J."/>
            <person name="Jeffries C.D."/>
            <person name="Brettin T."/>
            <person name="Detter J.C."/>
            <person name="Han C."/>
            <person name="Rohde M."/>
            <person name="Goker M."/>
            <person name="Bristow J."/>
            <person name="Eisen J.A."/>
            <person name="Markowitz V."/>
            <person name="Hugenholtz P."/>
            <person name="Kyrpides N.C."/>
            <person name="Klenk H.P."/>
        </authorList>
    </citation>
    <scope>NUCLEOTIDE SEQUENCE [LARGE SCALE GENOMIC DNA]</scope>
    <source>
        <strain evidence="2">ATCC BAA-972 / CDC 1076 / CIP 108378 / DSM 44985 / JCM 13578</strain>
    </source>
</reference>
<protein>
    <submittedName>
        <fullName evidence="1">Uncharacterized protein</fullName>
    </submittedName>
</protein>
<evidence type="ECO:0000313" key="2">
    <source>
        <dbReference type="Proteomes" id="UP000002247"/>
    </source>
</evidence>
<sequence>MPSLDALRDEIDRAVTAYVAQSRAEDGDSPGLPGPWVVAVGSQSIDDDGETIHTIEPVGQPGWVTKGLLLSTQELLRAEYQERE</sequence>
<dbReference type="Pfam" id="PF23850">
    <property type="entry name" value="DUF7213"/>
    <property type="match status" value="1"/>
</dbReference>
<dbReference type="InterPro" id="IPR055637">
    <property type="entry name" value="DUF7213"/>
</dbReference>
<dbReference type="HOGENOM" id="CLU_2525640_0_0_11"/>
<proteinExistence type="predicted"/>
<dbReference type="STRING" id="640132.Srot_0056"/>